<dbReference type="InterPro" id="IPR048491">
    <property type="entry name" value="XMAP215_CLASP_TOG"/>
</dbReference>
<evidence type="ECO:0000313" key="7">
    <source>
        <dbReference type="Proteomes" id="UP000815325"/>
    </source>
</evidence>
<feature type="region of interest" description="Disordered" evidence="4">
    <location>
        <begin position="431"/>
        <end position="450"/>
    </location>
</feature>
<dbReference type="InterPro" id="IPR045110">
    <property type="entry name" value="XMAP215"/>
</dbReference>
<name>A0ABQ7H7W7_DUNSA</name>
<dbReference type="InterPro" id="IPR034085">
    <property type="entry name" value="TOG"/>
</dbReference>
<dbReference type="Pfam" id="PF21041">
    <property type="entry name" value="XMAP215_CLASP_TOG"/>
    <property type="match status" value="2"/>
</dbReference>
<reference evidence="6" key="1">
    <citation type="submission" date="2017-08" db="EMBL/GenBank/DDBJ databases">
        <authorList>
            <person name="Polle J.E."/>
            <person name="Barry K."/>
            <person name="Cushman J."/>
            <person name="Schmutz J."/>
            <person name="Tran D."/>
            <person name="Hathwaick L.T."/>
            <person name="Yim W.C."/>
            <person name="Jenkins J."/>
            <person name="Mckie-Krisberg Z.M."/>
            <person name="Prochnik S."/>
            <person name="Lindquist E."/>
            <person name="Dockter R.B."/>
            <person name="Adam C."/>
            <person name="Molina H."/>
            <person name="Bunkerborg J."/>
            <person name="Jin E."/>
            <person name="Buchheim M."/>
            <person name="Magnuson J."/>
        </authorList>
    </citation>
    <scope>NUCLEOTIDE SEQUENCE</scope>
    <source>
        <strain evidence="6">CCAP 19/18</strain>
    </source>
</reference>
<feature type="region of interest" description="Disordered" evidence="4">
    <location>
        <begin position="479"/>
        <end position="537"/>
    </location>
</feature>
<keyword evidence="3" id="KW-0206">Cytoskeleton</keyword>
<keyword evidence="2" id="KW-0963">Cytoplasm</keyword>
<evidence type="ECO:0000313" key="6">
    <source>
        <dbReference type="EMBL" id="KAF5842944.1"/>
    </source>
</evidence>
<feature type="region of interest" description="Disordered" evidence="4">
    <location>
        <begin position="776"/>
        <end position="819"/>
    </location>
</feature>
<dbReference type="InterPro" id="IPR016024">
    <property type="entry name" value="ARM-type_fold"/>
</dbReference>
<dbReference type="SUPFAM" id="SSF48371">
    <property type="entry name" value="ARM repeat"/>
    <property type="match status" value="1"/>
</dbReference>
<comment type="subcellular location">
    <subcellularLocation>
        <location evidence="1">Cytoplasm</location>
        <location evidence="1">Cytoskeleton</location>
    </subcellularLocation>
</comment>
<feature type="region of interest" description="Disordered" evidence="4">
    <location>
        <begin position="249"/>
        <end position="290"/>
    </location>
</feature>
<feature type="domain" description="TOG" evidence="5">
    <location>
        <begin position="4"/>
        <end position="237"/>
    </location>
</feature>
<dbReference type="InterPro" id="IPR011989">
    <property type="entry name" value="ARM-like"/>
</dbReference>
<evidence type="ECO:0000256" key="3">
    <source>
        <dbReference type="ARBA" id="ARBA00023212"/>
    </source>
</evidence>
<proteinExistence type="predicted"/>
<evidence type="ECO:0000256" key="2">
    <source>
        <dbReference type="ARBA" id="ARBA00022490"/>
    </source>
</evidence>
<accession>A0ABQ7H7W7</accession>
<comment type="caution">
    <text evidence="6">The sequence shown here is derived from an EMBL/GenBank/DDBJ whole genome shotgun (WGS) entry which is preliminary data.</text>
</comment>
<feature type="compositionally biased region" description="Gly residues" evidence="4">
    <location>
        <begin position="514"/>
        <end position="530"/>
    </location>
</feature>
<feature type="compositionally biased region" description="Gly residues" evidence="4">
    <location>
        <begin position="431"/>
        <end position="445"/>
    </location>
</feature>
<evidence type="ECO:0000256" key="4">
    <source>
        <dbReference type="SAM" id="MobiDB-lite"/>
    </source>
</evidence>
<dbReference type="Proteomes" id="UP000815325">
    <property type="component" value="Unassembled WGS sequence"/>
</dbReference>
<feature type="domain" description="TOG" evidence="5">
    <location>
        <begin position="547"/>
        <end position="780"/>
    </location>
</feature>
<dbReference type="Gene3D" id="1.25.10.10">
    <property type="entry name" value="Leucine-rich Repeat Variant"/>
    <property type="match status" value="4"/>
</dbReference>
<gene>
    <name evidence="6" type="ORF">DUNSADRAFT_3537</name>
</gene>
<keyword evidence="7" id="KW-1185">Reference proteome</keyword>
<sequence length="843" mass="88014">MSDEATAIAEAKKLPWPDRIAHANWKVRSAAFDDINVACNGVYDENDPRLQEFASLFPKAVQDSNAAAQDKALDALAAFQAKATEQHVARSVEKTCTNIINKALAGRITTVQRAGVVLLNYVELEQAPAVTEALIAGFKHKVPKVAVACIDLLVQAVSQFGTKVVEPKPILKALPPLLESKDGKARDKAKELVVELSRWVGMEVIRASLFKEMRDAMKEDIERAMQEVSSLGRPQPERLTRKEQARIAALKAQQDGSPAAEAGAQQDEAAAPEAAPAQEAPPEMDPYDFADPKDIVKELKKDFWEGLESKKWSDRKGALAQLRGLSHASPKVKEETLGWLRTAVCEEPKPTLSKLAPLLLQPASKCAEEATPSLREAALAFMVAFAIQFGKREVLAKFTTKMDDTRQKRLDEMLSEAQAVVSGGGGGAAGAGGKAGAAAGAGAGGASAAPTSAAAPSAAALPARGPSAAAAALAASRSSKGVGASKSSRPATAASSTGASTSTGAGKSSTGSKAGAGGAAKKAGGAGAAGAGAKDDVEDEATVASQTLSRDEALVRLTELFGEAVVKGLQDDQWKSRLDAMEVVVGRVQEGSMGEHCSTLVQAMAHLPGWAEKNFQVMAKQFEVIRTMASTVPTFSRRDAYAAILGLVEKMSDMKLKGPSFETLTIIAEAVGPQFVGTMLHKKAVGHKNPKILSEVLNWVGQAVSDFGLGSFNVKMLLDFSKEDLGSTNAGVRNSAIHLLGVLHRFLGSPLADMIRNDVKPALMAAIEGEFAKNPKSTDYTPVRTSRADAAKKAAGAKQAGTPASKGSKAGAGGGGDAAAADDGKGIGHCWSSKPLFSSCKLL</sequence>
<evidence type="ECO:0000256" key="1">
    <source>
        <dbReference type="ARBA" id="ARBA00004245"/>
    </source>
</evidence>
<evidence type="ECO:0000259" key="5">
    <source>
        <dbReference type="SMART" id="SM01349"/>
    </source>
</evidence>
<dbReference type="SMART" id="SM01349">
    <property type="entry name" value="TOG"/>
    <property type="match status" value="2"/>
</dbReference>
<dbReference type="PANTHER" id="PTHR12609">
    <property type="entry name" value="MICROTUBULE ASSOCIATED PROTEIN XMAP215"/>
    <property type="match status" value="1"/>
</dbReference>
<dbReference type="EMBL" id="MU069451">
    <property type="protein sequence ID" value="KAF5842944.1"/>
    <property type="molecule type" value="Genomic_DNA"/>
</dbReference>
<feature type="compositionally biased region" description="Low complexity" evidence="4">
    <location>
        <begin position="793"/>
        <end position="809"/>
    </location>
</feature>
<feature type="compositionally biased region" description="Low complexity" evidence="4">
    <location>
        <begin position="258"/>
        <end position="281"/>
    </location>
</feature>
<feature type="compositionally biased region" description="Low complexity" evidence="4">
    <location>
        <begin position="491"/>
        <end position="513"/>
    </location>
</feature>
<organism evidence="6 7">
    <name type="scientific">Dunaliella salina</name>
    <name type="common">Green alga</name>
    <name type="synonym">Protococcus salinus</name>
    <dbReference type="NCBI Taxonomy" id="3046"/>
    <lineage>
        <taxon>Eukaryota</taxon>
        <taxon>Viridiplantae</taxon>
        <taxon>Chlorophyta</taxon>
        <taxon>core chlorophytes</taxon>
        <taxon>Chlorophyceae</taxon>
        <taxon>CS clade</taxon>
        <taxon>Chlamydomonadales</taxon>
        <taxon>Dunaliellaceae</taxon>
        <taxon>Dunaliella</taxon>
    </lineage>
</organism>
<protein>
    <submittedName>
        <fullName evidence="6">Armadillo-type protein</fullName>
    </submittedName>
</protein>